<comment type="caution">
    <text evidence="3">The sequence shown here is derived from an EMBL/GenBank/DDBJ whole genome shotgun (WGS) entry which is preliminary data.</text>
</comment>
<accession>A0A1F4XLZ1</accession>
<dbReference type="Gene3D" id="3.30.300.130">
    <property type="entry name" value="Fe-S cluster assembly (FSCA)"/>
    <property type="match status" value="1"/>
</dbReference>
<dbReference type="InterPro" id="IPR034904">
    <property type="entry name" value="FSCA_dom_sf"/>
</dbReference>
<dbReference type="STRING" id="1817814.A2V81_03485"/>
<evidence type="ECO:0000259" key="2">
    <source>
        <dbReference type="Pfam" id="PF01106"/>
    </source>
</evidence>
<dbReference type="PANTHER" id="PTHR11178:SF25">
    <property type="entry name" value="NIFU-LIKE PROTEIN 3, CHLOROPLASTIC"/>
    <property type="match status" value="1"/>
</dbReference>
<dbReference type="Proteomes" id="UP000177614">
    <property type="component" value="Unassembled WGS sequence"/>
</dbReference>
<dbReference type="SUPFAM" id="SSF117916">
    <property type="entry name" value="Fe-S cluster assembly (FSCA) domain-like"/>
    <property type="match status" value="1"/>
</dbReference>
<organism evidence="3 4">
    <name type="scientific">Candidatus Abawacabacteria bacterium RBG_16_42_10</name>
    <dbReference type="NCBI Taxonomy" id="1817814"/>
    <lineage>
        <taxon>Bacteria</taxon>
        <taxon>Candidatus Abawacaibacteriota</taxon>
    </lineage>
</organism>
<feature type="domain" description="NIF system FeS cluster assembly NifU C-terminal" evidence="2">
    <location>
        <begin position="5"/>
        <end position="70"/>
    </location>
</feature>
<name>A0A1F4XLZ1_9BACT</name>
<dbReference type="GO" id="GO:0051536">
    <property type="term" value="F:iron-sulfur cluster binding"/>
    <property type="evidence" value="ECO:0007669"/>
    <property type="project" value="InterPro"/>
</dbReference>
<protein>
    <recommendedName>
        <fullName evidence="2">NIF system FeS cluster assembly NifU C-terminal domain-containing protein</fullName>
    </recommendedName>
</protein>
<dbReference type="GO" id="GO:0005506">
    <property type="term" value="F:iron ion binding"/>
    <property type="evidence" value="ECO:0007669"/>
    <property type="project" value="InterPro"/>
</dbReference>
<dbReference type="GO" id="GO:0016226">
    <property type="term" value="P:iron-sulfur cluster assembly"/>
    <property type="evidence" value="ECO:0007669"/>
    <property type="project" value="InterPro"/>
</dbReference>
<gene>
    <name evidence="3" type="ORF">A2V81_03485</name>
</gene>
<dbReference type="AlphaFoldDB" id="A0A1F4XLZ1"/>
<dbReference type="EMBL" id="MEWR01000001">
    <property type="protein sequence ID" value="OGC82667.1"/>
    <property type="molecule type" value="Genomic_DNA"/>
</dbReference>
<dbReference type="Pfam" id="PF01106">
    <property type="entry name" value="NifU"/>
    <property type="match status" value="1"/>
</dbReference>
<proteinExistence type="inferred from homology"/>
<evidence type="ECO:0000256" key="1">
    <source>
        <dbReference type="ARBA" id="ARBA00006420"/>
    </source>
</evidence>
<evidence type="ECO:0000313" key="3">
    <source>
        <dbReference type="EMBL" id="OGC82667.1"/>
    </source>
</evidence>
<comment type="similarity">
    <text evidence="1">Belongs to the NifU family.</text>
</comment>
<evidence type="ECO:0000313" key="4">
    <source>
        <dbReference type="Proteomes" id="UP000177614"/>
    </source>
</evidence>
<sequence>MTEKVEKVLDSLRPYLISDGGNIELLGVDEKHGIVTVHLVGACATCPSATMTLYAGVEKTLKEKIPQINALVAV</sequence>
<reference evidence="3 4" key="1">
    <citation type="journal article" date="2016" name="Nat. Commun.">
        <title>Thousands of microbial genomes shed light on interconnected biogeochemical processes in an aquifer system.</title>
        <authorList>
            <person name="Anantharaman K."/>
            <person name="Brown C.T."/>
            <person name="Hug L.A."/>
            <person name="Sharon I."/>
            <person name="Castelle C.J."/>
            <person name="Probst A.J."/>
            <person name="Thomas B.C."/>
            <person name="Singh A."/>
            <person name="Wilkins M.J."/>
            <person name="Karaoz U."/>
            <person name="Brodie E.L."/>
            <person name="Williams K.H."/>
            <person name="Hubbard S.S."/>
            <person name="Banfield J.F."/>
        </authorList>
    </citation>
    <scope>NUCLEOTIDE SEQUENCE [LARGE SCALE GENOMIC DNA]</scope>
</reference>
<dbReference type="PANTHER" id="PTHR11178">
    <property type="entry name" value="IRON-SULFUR CLUSTER SCAFFOLD PROTEIN NFU-RELATED"/>
    <property type="match status" value="1"/>
</dbReference>
<dbReference type="InterPro" id="IPR001075">
    <property type="entry name" value="NIF_FeS_clus_asmbl_NifU_C"/>
</dbReference>